<dbReference type="CDD" id="cd06225">
    <property type="entry name" value="HAMP"/>
    <property type="match status" value="1"/>
</dbReference>
<evidence type="ECO:0000259" key="7">
    <source>
        <dbReference type="PROSITE" id="PS50885"/>
    </source>
</evidence>
<sequence length="582" mass="65410">MTKLSLRAVLIFPYIALIVFLALAIGLLSYKTGHRAVQTVSNHLLEETVSRLSQAIDRHVVGSVATLEAAFPAGMLAEEDIKDNLDIVRTRLWTASSLYLDPNNYVYYGNKAGQAIGLYRHSVDSGELRVKFTPDEHRSFYQIDGINGEPKLSSIEEKNFDPRVRPWFQAGWKNPDDIWTSVYIDFRTHNLVATRARQVHGINHEFEGVVATDMSLKSLNDFVSNLNISENGIAFIIEPDGMLIASSSSSNIQQDENGLNIRVTADKSTDPLLSDIYTQLVPYLSEKMDDFEPETFIFTDNQDREIHVAYNKYEDNAGLKWINVVAMPSEDFMGGIKQNVFQTLLLGVFATTIVIIIGFSILQWVTRDLKLLSNAVSKVGSGHIEKPVNIQREDEIGDLAKNFSAMQQRLHTDYLTGLPNRYAFEQQLKTTIKVTVEQCVTADTITPFVVLFFDINNFKSINDMFGHEVGDQALKEFASRLQKNIGQNDLVARFAGDEFVVALKDVHNSNDLEPILLKMKKTFSESFEPLNSSELTLSSAIGVAYYPEDGVNTEQLLVLADKKMYLDKAEMKAEMKAEEDIS</sequence>
<dbReference type="InterPro" id="IPR003660">
    <property type="entry name" value="HAMP_dom"/>
</dbReference>
<dbReference type="Gene3D" id="3.30.450.20">
    <property type="entry name" value="PAS domain"/>
    <property type="match status" value="1"/>
</dbReference>
<dbReference type="Pfam" id="PF00990">
    <property type="entry name" value="GGDEF"/>
    <property type="match status" value="1"/>
</dbReference>
<comment type="caution">
    <text evidence="9">The sequence shown here is derived from an EMBL/GenBank/DDBJ whole genome shotgun (WGS) entry which is preliminary data.</text>
</comment>
<evidence type="ECO:0000256" key="5">
    <source>
        <dbReference type="ARBA" id="ARBA00023136"/>
    </source>
</evidence>
<dbReference type="PROSITE" id="PS50887">
    <property type="entry name" value="GGDEF"/>
    <property type="match status" value="1"/>
</dbReference>
<evidence type="ECO:0000313" key="10">
    <source>
        <dbReference type="Proteomes" id="UP000604161"/>
    </source>
</evidence>
<dbReference type="PROSITE" id="PS50885">
    <property type="entry name" value="HAMP"/>
    <property type="match status" value="1"/>
</dbReference>
<dbReference type="InterPro" id="IPR043128">
    <property type="entry name" value="Rev_trsase/Diguanyl_cyclase"/>
</dbReference>
<evidence type="ECO:0000256" key="1">
    <source>
        <dbReference type="ARBA" id="ARBA00004651"/>
    </source>
</evidence>
<dbReference type="InterPro" id="IPR029151">
    <property type="entry name" value="Sensor-like_sf"/>
</dbReference>
<evidence type="ECO:0000259" key="8">
    <source>
        <dbReference type="PROSITE" id="PS50887"/>
    </source>
</evidence>
<dbReference type="CDD" id="cd01949">
    <property type="entry name" value="GGDEF"/>
    <property type="match status" value="1"/>
</dbReference>
<dbReference type="RefSeq" id="WP_191593272.1">
    <property type="nucleotide sequence ID" value="NZ_JACYFC010000001.1"/>
</dbReference>
<dbReference type="SUPFAM" id="SSF158472">
    <property type="entry name" value="HAMP domain-like"/>
    <property type="match status" value="1"/>
</dbReference>
<evidence type="ECO:0000256" key="4">
    <source>
        <dbReference type="ARBA" id="ARBA00022989"/>
    </source>
</evidence>
<dbReference type="PANTHER" id="PTHR46663">
    <property type="entry name" value="DIGUANYLATE CYCLASE DGCT-RELATED"/>
    <property type="match status" value="1"/>
</dbReference>
<dbReference type="SMART" id="SM00267">
    <property type="entry name" value="GGDEF"/>
    <property type="match status" value="1"/>
</dbReference>
<organism evidence="9 10">
    <name type="scientific">Marinomonas colpomeniae</name>
    <dbReference type="NCBI Taxonomy" id="2774408"/>
    <lineage>
        <taxon>Bacteria</taxon>
        <taxon>Pseudomonadati</taxon>
        <taxon>Pseudomonadota</taxon>
        <taxon>Gammaproteobacteria</taxon>
        <taxon>Oceanospirillales</taxon>
        <taxon>Oceanospirillaceae</taxon>
        <taxon>Marinomonas</taxon>
    </lineage>
</organism>
<dbReference type="PANTHER" id="PTHR46663:SF2">
    <property type="entry name" value="GGDEF DOMAIN-CONTAINING PROTEIN"/>
    <property type="match status" value="1"/>
</dbReference>
<evidence type="ECO:0000256" key="6">
    <source>
        <dbReference type="SAM" id="Phobius"/>
    </source>
</evidence>
<keyword evidence="3 6" id="KW-0812">Transmembrane</keyword>
<evidence type="ECO:0000256" key="3">
    <source>
        <dbReference type="ARBA" id="ARBA00022692"/>
    </source>
</evidence>
<dbReference type="InterPro" id="IPR033479">
    <property type="entry name" value="dCache_1"/>
</dbReference>
<dbReference type="EMBL" id="JACYFC010000001">
    <property type="protein sequence ID" value="MBD5769895.1"/>
    <property type="molecule type" value="Genomic_DNA"/>
</dbReference>
<dbReference type="SUPFAM" id="SSF55073">
    <property type="entry name" value="Nucleotide cyclase"/>
    <property type="match status" value="1"/>
</dbReference>
<evidence type="ECO:0000256" key="2">
    <source>
        <dbReference type="ARBA" id="ARBA00022475"/>
    </source>
</evidence>
<dbReference type="InterPro" id="IPR000160">
    <property type="entry name" value="GGDEF_dom"/>
</dbReference>
<dbReference type="InterPro" id="IPR029787">
    <property type="entry name" value="Nucleotide_cyclase"/>
</dbReference>
<feature type="transmembrane region" description="Helical" evidence="6">
    <location>
        <begin position="343"/>
        <end position="365"/>
    </location>
</feature>
<feature type="transmembrane region" description="Helical" evidence="6">
    <location>
        <begin position="6"/>
        <end position="28"/>
    </location>
</feature>
<proteinExistence type="predicted"/>
<comment type="subcellular location">
    <subcellularLocation>
        <location evidence="1">Cell membrane</location>
        <topology evidence="1">Multi-pass membrane protein</topology>
    </subcellularLocation>
</comment>
<keyword evidence="2" id="KW-1003">Cell membrane</keyword>
<evidence type="ECO:0000313" key="9">
    <source>
        <dbReference type="EMBL" id="MBD5769895.1"/>
    </source>
</evidence>
<feature type="domain" description="HAMP" evidence="7">
    <location>
        <begin position="363"/>
        <end position="415"/>
    </location>
</feature>
<dbReference type="SMART" id="SM00304">
    <property type="entry name" value="HAMP"/>
    <property type="match status" value="1"/>
</dbReference>
<dbReference type="SUPFAM" id="SSF103190">
    <property type="entry name" value="Sensory domain-like"/>
    <property type="match status" value="1"/>
</dbReference>
<feature type="domain" description="GGDEF" evidence="8">
    <location>
        <begin position="446"/>
        <end position="580"/>
    </location>
</feature>
<name>A0ABR8NV12_9GAMM</name>
<dbReference type="InterPro" id="IPR052163">
    <property type="entry name" value="DGC-Regulatory_Protein"/>
</dbReference>
<keyword evidence="5 6" id="KW-0472">Membrane</keyword>
<gene>
    <name evidence="9" type="ORF">IF202_02420</name>
</gene>
<dbReference type="NCBIfam" id="TIGR00254">
    <property type="entry name" value="GGDEF"/>
    <property type="match status" value="1"/>
</dbReference>
<keyword evidence="4 6" id="KW-1133">Transmembrane helix</keyword>
<dbReference type="Pfam" id="PF02743">
    <property type="entry name" value="dCache_1"/>
    <property type="match status" value="1"/>
</dbReference>
<accession>A0ABR8NV12</accession>
<protein>
    <submittedName>
        <fullName evidence="9">Diguanylate cyclase</fullName>
    </submittedName>
</protein>
<reference evidence="9 10" key="1">
    <citation type="submission" date="2020-09" db="EMBL/GenBank/DDBJ databases">
        <title>Marinomonas sp. nov., isolated from the cysticercosis algae of Qingdao, China.</title>
        <authorList>
            <person name="Sun X."/>
        </authorList>
    </citation>
    <scope>NUCLEOTIDE SEQUENCE [LARGE SCALE GENOMIC DNA]</scope>
    <source>
        <strain evidence="9 10">SM2066</strain>
    </source>
</reference>
<dbReference type="Gene3D" id="6.10.340.10">
    <property type="match status" value="1"/>
</dbReference>
<dbReference type="Gene3D" id="3.30.70.270">
    <property type="match status" value="1"/>
</dbReference>
<keyword evidence="10" id="KW-1185">Reference proteome</keyword>
<dbReference type="Proteomes" id="UP000604161">
    <property type="component" value="Unassembled WGS sequence"/>
</dbReference>